<sequence>MYNLDIKNIDLNDSNEKHQVEAFLEKFNLILDSDIECTFVAKFNDEIVGTCSSSGNVLKCFAVDGDLQGEGIASKLITHITNLLFDKGIYETFIFTKPKNITIFKGMGYYEVYSTGEVSLLEGGMANVKRYVESMLKKNGLGNGKKAALVMNCNPFTLGHRYLIETASKENDEVVVFVVEEDKSIFPFKARFQLVKKGVEGLKNVHVVPGGHYIISSNTFPSYFLKREDERLSAYTMLDAGIFGKYIAPVFNIVKRYVGTEPYCPMTNSYNAALNEILPGYGVEVRLIPRLEIDGVAVSASTVRNLIKDGEMEKVRSFVPETTYEFLVSDEANDIMDRLRK</sequence>
<keyword evidence="5" id="KW-0456">Lyase</keyword>
<evidence type="ECO:0000259" key="4">
    <source>
        <dbReference type="PROSITE" id="PS51186"/>
    </source>
</evidence>
<dbReference type="InterPro" id="IPR000182">
    <property type="entry name" value="GNAT_dom"/>
</dbReference>
<keyword evidence="1 3" id="KW-0547">Nucleotide-binding</keyword>
<gene>
    <name evidence="5" type="ORF">EDD71_111108</name>
</gene>
<evidence type="ECO:0000256" key="3">
    <source>
        <dbReference type="PIRNR" id="PIRNR005751"/>
    </source>
</evidence>
<evidence type="ECO:0000256" key="1">
    <source>
        <dbReference type="ARBA" id="ARBA00022741"/>
    </source>
</evidence>
<comment type="function">
    <text evidence="3">Acetylation of prosthetic group (2-(5''-phosphoribosyl)-3'-dephosphocoenzyme-A) of the gamma subunit of citrate lyase.</text>
</comment>
<dbReference type="OrthoDB" id="9779753at2"/>
<evidence type="ECO:0000313" key="5">
    <source>
        <dbReference type="EMBL" id="TDT58457.1"/>
    </source>
</evidence>
<dbReference type="Pfam" id="PF08218">
    <property type="entry name" value="Citrate_ly_lig"/>
    <property type="match status" value="1"/>
</dbReference>
<dbReference type="InterPro" id="IPR005216">
    <property type="entry name" value="Citrate_lyase_ligase"/>
</dbReference>
<dbReference type="InterPro" id="IPR014729">
    <property type="entry name" value="Rossmann-like_a/b/a_fold"/>
</dbReference>
<dbReference type="GO" id="GO:0008771">
    <property type="term" value="F:[citrate (pro-3S)-lyase] ligase activity"/>
    <property type="evidence" value="ECO:0007669"/>
    <property type="project" value="UniProtKB-EC"/>
</dbReference>
<proteinExistence type="predicted"/>
<dbReference type="PANTHER" id="PTHR40599:SF1">
    <property type="entry name" value="[CITRATE [PRO-3S]-LYASE] LIGASE"/>
    <property type="match status" value="1"/>
</dbReference>
<comment type="catalytic activity">
    <reaction evidence="3">
        <text>holo-[citrate lyase ACP] + acetate + ATP = acetyl-[citrate lyase ACP] + AMP + diphosphate</text>
        <dbReference type="Rhea" id="RHEA:23788"/>
        <dbReference type="Rhea" id="RHEA-COMP:10158"/>
        <dbReference type="Rhea" id="RHEA-COMP:13710"/>
        <dbReference type="ChEBI" id="CHEBI:30089"/>
        <dbReference type="ChEBI" id="CHEBI:30616"/>
        <dbReference type="ChEBI" id="CHEBI:33019"/>
        <dbReference type="ChEBI" id="CHEBI:82683"/>
        <dbReference type="ChEBI" id="CHEBI:137976"/>
        <dbReference type="ChEBI" id="CHEBI:456215"/>
        <dbReference type="EC" id="6.2.1.22"/>
    </reaction>
</comment>
<dbReference type="AlphaFoldDB" id="A0A4R7KQB1"/>
<dbReference type="InterPro" id="IPR004821">
    <property type="entry name" value="Cyt_trans-like"/>
</dbReference>
<protein>
    <recommendedName>
        <fullName evidence="3">[Citrate [pro-3S]-lyase] ligase</fullName>
        <ecNumber evidence="3">6.2.1.22</ecNumber>
    </recommendedName>
</protein>
<dbReference type="Proteomes" id="UP000295325">
    <property type="component" value="Unassembled WGS sequence"/>
</dbReference>
<dbReference type="NCBIfam" id="TIGR00125">
    <property type="entry name" value="cyt_tran_rel"/>
    <property type="match status" value="1"/>
</dbReference>
<organism evidence="5 6">
    <name type="scientific">Fonticella tunisiensis</name>
    <dbReference type="NCBI Taxonomy" id="1096341"/>
    <lineage>
        <taxon>Bacteria</taxon>
        <taxon>Bacillati</taxon>
        <taxon>Bacillota</taxon>
        <taxon>Clostridia</taxon>
        <taxon>Eubacteriales</taxon>
        <taxon>Clostridiaceae</taxon>
        <taxon>Fonticella</taxon>
    </lineage>
</organism>
<dbReference type="EMBL" id="SOAZ01000011">
    <property type="protein sequence ID" value="TDT58457.1"/>
    <property type="molecule type" value="Genomic_DNA"/>
</dbReference>
<dbReference type="GO" id="GO:0005524">
    <property type="term" value="F:ATP binding"/>
    <property type="evidence" value="ECO:0007669"/>
    <property type="project" value="UniProtKB-UniRule"/>
</dbReference>
<dbReference type="InterPro" id="IPR013166">
    <property type="entry name" value="Citrate_lyase_ligase_C"/>
</dbReference>
<feature type="domain" description="N-acetyltransferase" evidence="4">
    <location>
        <begin position="1"/>
        <end position="140"/>
    </location>
</feature>
<dbReference type="SUPFAM" id="SSF55729">
    <property type="entry name" value="Acyl-CoA N-acyltransferases (Nat)"/>
    <property type="match status" value="1"/>
</dbReference>
<dbReference type="SUPFAM" id="SSF52374">
    <property type="entry name" value="Nucleotidylyl transferase"/>
    <property type="match status" value="1"/>
</dbReference>
<dbReference type="PANTHER" id="PTHR40599">
    <property type="entry name" value="[CITRATE [PRO-3S]-LYASE] LIGASE"/>
    <property type="match status" value="1"/>
</dbReference>
<dbReference type="GO" id="GO:0016747">
    <property type="term" value="F:acyltransferase activity, transferring groups other than amino-acyl groups"/>
    <property type="evidence" value="ECO:0007669"/>
    <property type="project" value="InterPro"/>
</dbReference>
<dbReference type="Gene3D" id="3.40.50.620">
    <property type="entry name" value="HUPs"/>
    <property type="match status" value="1"/>
</dbReference>
<name>A0A4R7KQB1_9CLOT</name>
<keyword evidence="6" id="KW-1185">Reference proteome</keyword>
<dbReference type="SMART" id="SM00764">
    <property type="entry name" value="Citrate_ly_lig"/>
    <property type="match status" value="1"/>
</dbReference>
<dbReference type="Pfam" id="PF00583">
    <property type="entry name" value="Acetyltransf_1"/>
    <property type="match status" value="1"/>
</dbReference>
<dbReference type="NCBIfam" id="TIGR00124">
    <property type="entry name" value="cit_ly_ligase"/>
    <property type="match status" value="1"/>
</dbReference>
<dbReference type="PIRSF" id="PIRSF005751">
    <property type="entry name" value="Acet_citr_lig"/>
    <property type="match status" value="1"/>
</dbReference>
<dbReference type="PROSITE" id="PS51186">
    <property type="entry name" value="GNAT"/>
    <property type="match status" value="1"/>
</dbReference>
<accession>A0A4R7KQB1</accession>
<reference evidence="5 6" key="1">
    <citation type="submission" date="2019-03" db="EMBL/GenBank/DDBJ databases">
        <title>Genomic Encyclopedia of Type Strains, Phase IV (KMG-IV): sequencing the most valuable type-strain genomes for metagenomic binning, comparative biology and taxonomic classification.</title>
        <authorList>
            <person name="Goeker M."/>
        </authorList>
    </citation>
    <scope>NUCLEOTIDE SEQUENCE [LARGE SCALE GENOMIC DNA]</scope>
    <source>
        <strain evidence="5 6">DSM 24455</strain>
    </source>
</reference>
<evidence type="ECO:0000256" key="2">
    <source>
        <dbReference type="ARBA" id="ARBA00022840"/>
    </source>
</evidence>
<dbReference type="InterPro" id="IPR016181">
    <property type="entry name" value="Acyl_CoA_acyltransferase"/>
</dbReference>
<keyword evidence="3 5" id="KW-0436">Ligase</keyword>
<dbReference type="EC" id="6.2.1.22" evidence="3"/>
<comment type="caution">
    <text evidence="5">The sequence shown here is derived from an EMBL/GenBank/DDBJ whole genome shotgun (WGS) entry which is preliminary data.</text>
</comment>
<dbReference type="GO" id="GO:0016829">
    <property type="term" value="F:lyase activity"/>
    <property type="evidence" value="ECO:0007669"/>
    <property type="project" value="UniProtKB-KW"/>
</dbReference>
<dbReference type="RefSeq" id="WP_133628254.1">
    <property type="nucleotide sequence ID" value="NZ_SOAZ01000011.1"/>
</dbReference>
<keyword evidence="2 3" id="KW-0067">ATP-binding</keyword>
<evidence type="ECO:0000313" key="6">
    <source>
        <dbReference type="Proteomes" id="UP000295325"/>
    </source>
</evidence>
<dbReference type="Gene3D" id="3.40.630.30">
    <property type="match status" value="1"/>
</dbReference>